<evidence type="ECO:0000313" key="2">
    <source>
        <dbReference type="Proteomes" id="UP000186364"/>
    </source>
</evidence>
<dbReference type="PROSITE" id="PS51257">
    <property type="entry name" value="PROKAR_LIPOPROTEIN"/>
    <property type="match status" value="1"/>
</dbReference>
<keyword evidence="2" id="KW-1185">Reference proteome</keyword>
<dbReference type="InterPro" id="IPR050583">
    <property type="entry name" value="Mycobacterial_A85_antigen"/>
</dbReference>
<dbReference type="Gene3D" id="3.40.50.1820">
    <property type="entry name" value="alpha/beta hydrolase"/>
    <property type="match status" value="1"/>
</dbReference>
<reference evidence="1 2" key="1">
    <citation type="submission" date="2016-09" db="EMBL/GenBank/DDBJ databases">
        <title>Rhizobium sp. nov., a novel species isolated from the rice rhizosphere.</title>
        <authorList>
            <person name="Zhao J."/>
            <person name="Zhang X."/>
        </authorList>
    </citation>
    <scope>NUCLEOTIDE SEQUENCE [LARGE SCALE GENOMIC DNA]</scope>
    <source>
        <strain evidence="1 2">1.7048</strain>
    </source>
</reference>
<comment type="caution">
    <text evidence="1">The sequence shown here is derived from an EMBL/GenBank/DDBJ whole genome shotgun (WGS) entry which is preliminary data.</text>
</comment>
<dbReference type="InterPro" id="IPR029058">
    <property type="entry name" value="AB_hydrolase_fold"/>
</dbReference>
<dbReference type="SUPFAM" id="SSF53474">
    <property type="entry name" value="alpha/beta-Hydrolases"/>
    <property type="match status" value="1"/>
</dbReference>
<protein>
    <submittedName>
        <fullName evidence="1">Esterase</fullName>
    </submittedName>
</protein>
<dbReference type="EMBL" id="MKIP01000059">
    <property type="protein sequence ID" value="OLP58031.1"/>
    <property type="molecule type" value="Genomic_DNA"/>
</dbReference>
<dbReference type="AlphaFoldDB" id="A0A1Q9ARM5"/>
<name>A0A1Q9ARM5_9HYPH</name>
<dbReference type="Proteomes" id="UP000186364">
    <property type="component" value="Unassembled WGS sequence"/>
</dbReference>
<dbReference type="PANTHER" id="PTHR48098">
    <property type="entry name" value="ENTEROCHELIN ESTERASE-RELATED"/>
    <property type="match status" value="1"/>
</dbReference>
<accession>A0A1Q9ARM5</accession>
<gene>
    <name evidence="1" type="ORF">BJF93_14095</name>
</gene>
<sequence length="301" mass="33349">MDTTLKKRRFSLWLGLAGVGCLLFLAYCGWKRVDEPWGDQRVAFRPANQDCASTGAMRYCIYRDSRGTNGDVLYYLHGRNLDENVWNDDTYFTALLQAEWQRLGLAAPTVVALSYGRSWLLTTKGQRAESGMIEDLMAHIPEIEGKLGKPNHRLLMGESMGGLNALVLGLSQPTAFERVAALCPGLYSVSPFAPLAQISQAITGTGASPKIAFGVWLMARHYLADEAEWQRMSPLSLIEQADANYPALYLSCGLYDAYGNFEGLQRLMERAAIRGVETEWHPLYGGHCAIDIPSLARFLAS</sequence>
<evidence type="ECO:0000313" key="1">
    <source>
        <dbReference type="EMBL" id="OLP58031.1"/>
    </source>
</evidence>
<proteinExistence type="predicted"/>
<organism evidence="1 2">
    <name type="scientific">Xaviernesmea oryzae</name>
    <dbReference type="NCBI Taxonomy" id="464029"/>
    <lineage>
        <taxon>Bacteria</taxon>
        <taxon>Pseudomonadati</taxon>
        <taxon>Pseudomonadota</taxon>
        <taxon>Alphaproteobacteria</taxon>
        <taxon>Hyphomicrobiales</taxon>
        <taxon>Rhizobiaceae</taxon>
        <taxon>Rhizobium/Agrobacterium group</taxon>
        <taxon>Xaviernesmea</taxon>
    </lineage>
</organism>
<dbReference type="InterPro" id="IPR000801">
    <property type="entry name" value="Esterase-like"/>
</dbReference>
<dbReference type="Pfam" id="PF00756">
    <property type="entry name" value="Esterase"/>
    <property type="match status" value="1"/>
</dbReference>